<dbReference type="SUPFAM" id="SSF53822">
    <property type="entry name" value="Periplasmic binding protein-like I"/>
    <property type="match status" value="1"/>
</dbReference>
<dbReference type="InterPro" id="IPR001387">
    <property type="entry name" value="Cro/C1-type_HTH"/>
</dbReference>
<organism evidence="6 7">
    <name type="scientific">Amedibacterium intestinale</name>
    <dbReference type="NCBI Taxonomy" id="2583452"/>
    <lineage>
        <taxon>Bacteria</taxon>
        <taxon>Bacillati</taxon>
        <taxon>Bacillota</taxon>
        <taxon>Erysipelotrichia</taxon>
        <taxon>Erysipelotrichales</taxon>
        <taxon>Erysipelotrichaceae</taxon>
        <taxon>Amedibacterium</taxon>
    </lineage>
</organism>
<dbReference type="CDD" id="cd01392">
    <property type="entry name" value="HTH_LacI"/>
    <property type="match status" value="1"/>
</dbReference>
<dbReference type="GO" id="GO:0000976">
    <property type="term" value="F:transcription cis-regulatory region binding"/>
    <property type="evidence" value="ECO:0007669"/>
    <property type="project" value="TreeGrafter"/>
</dbReference>
<dbReference type="PROSITE" id="PS50943">
    <property type="entry name" value="HTH_CROC1"/>
    <property type="match status" value="1"/>
</dbReference>
<evidence type="ECO:0000313" key="7">
    <source>
        <dbReference type="Proteomes" id="UP000464754"/>
    </source>
</evidence>
<dbReference type="Pfam" id="PF13377">
    <property type="entry name" value="Peripla_BP_3"/>
    <property type="match status" value="1"/>
</dbReference>
<dbReference type="EMBL" id="AP019695">
    <property type="protein sequence ID" value="BBK21999.1"/>
    <property type="molecule type" value="Genomic_DNA"/>
</dbReference>
<dbReference type="Gene3D" id="1.10.260.40">
    <property type="entry name" value="lambda repressor-like DNA-binding domains"/>
    <property type="match status" value="1"/>
</dbReference>
<dbReference type="InterPro" id="IPR000843">
    <property type="entry name" value="HTH_LacI"/>
</dbReference>
<evidence type="ECO:0000259" key="5">
    <source>
        <dbReference type="PROSITE" id="PS50943"/>
    </source>
</evidence>
<evidence type="ECO:0000256" key="1">
    <source>
        <dbReference type="ARBA" id="ARBA00023015"/>
    </source>
</evidence>
<accession>A0A6N4TGW5</accession>
<dbReference type="InterPro" id="IPR046335">
    <property type="entry name" value="LacI/GalR-like_sensor"/>
</dbReference>
<dbReference type="AlphaFoldDB" id="A0A6N4TGW5"/>
<evidence type="ECO:0000259" key="4">
    <source>
        <dbReference type="PROSITE" id="PS50932"/>
    </source>
</evidence>
<keyword evidence="2" id="KW-0238">DNA-binding</keyword>
<keyword evidence="7" id="KW-1185">Reference proteome</keyword>
<dbReference type="PROSITE" id="PS00356">
    <property type="entry name" value="HTH_LACI_1"/>
    <property type="match status" value="1"/>
</dbReference>
<dbReference type="InterPro" id="IPR010982">
    <property type="entry name" value="Lambda_DNA-bd_dom_sf"/>
</dbReference>
<reference evidence="7" key="1">
    <citation type="submission" date="2019-05" db="EMBL/GenBank/DDBJ databases">
        <title>Complete genome sequencing of Absiella argi strain JCM 30884.</title>
        <authorList>
            <person name="Sakamoto M."/>
            <person name="Murakami T."/>
            <person name="Mori H."/>
        </authorList>
    </citation>
    <scope>NUCLEOTIDE SEQUENCE [LARGE SCALE GENOMIC DNA]</scope>
    <source>
        <strain evidence="7">JCM 30884</strain>
    </source>
</reference>
<feature type="domain" description="HTH cro/C1-type" evidence="5">
    <location>
        <begin position="5"/>
        <end position="47"/>
    </location>
</feature>
<keyword evidence="3" id="KW-0804">Transcription</keyword>
<dbReference type="KEGG" id="aarg:Aargi30884_09020"/>
<evidence type="ECO:0000313" key="6">
    <source>
        <dbReference type="EMBL" id="BBK21999.1"/>
    </source>
</evidence>
<dbReference type="Pfam" id="PF00356">
    <property type="entry name" value="LacI"/>
    <property type="match status" value="1"/>
</dbReference>
<name>A0A6N4TGW5_9FIRM</name>
<dbReference type="PANTHER" id="PTHR30146:SF154">
    <property type="entry name" value="TRANSCRIPTION REGULATOR, MEMBER OF GALR FAMILY"/>
    <property type="match status" value="1"/>
</dbReference>
<dbReference type="SUPFAM" id="SSF47413">
    <property type="entry name" value="lambda repressor-like DNA-binding domains"/>
    <property type="match status" value="1"/>
</dbReference>
<dbReference type="GO" id="GO:0003700">
    <property type="term" value="F:DNA-binding transcription factor activity"/>
    <property type="evidence" value="ECO:0007669"/>
    <property type="project" value="TreeGrafter"/>
</dbReference>
<dbReference type="SMART" id="SM00354">
    <property type="entry name" value="HTH_LACI"/>
    <property type="match status" value="1"/>
</dbReference>
<gene>
    <name evidence="6" type="ORF">Aargi30884_09020</name>
</gene>
<protein>
    <submittedName>
        <fullName evidence="6">Transcriptional regulator</fullName>
    </submittedName>
</protein>
<dbReference type="Gene3D" id="3.40.50.2300">
    <property type="match status" value="2"/>
</dbReference>
<dbReference type="PANTHER" id="PTHR30146">
    <property type="entry name" value="LACI-RELATED TRANSCRIPTIONAL REPRESSOR"/>
    <property type="match status" value="1"/>
</dbReference>
<sequence length="327" mass="37435">MKKATLNDVAQFAEVSKTTVSRYLKGENVRPEIAEKIEKAICEIGYTRKEQEVTDKNAENIEKEAVKSFAIFVENMNRGRTRRILDALEKELYARNFLFQIFITKNDPKLEEAYVTYCKDTGIDAIFIEDCSSVSEIQAYAEQKNLPVLFLNEHVEGCSMEMNEVQAGEMMGKYLLERECLSLHYLGSETKRGENRLKGIKNIYQKAHQPIDIVSTLCDGSYSDAFEKIKDIFTKRVDLILLGQEEYGISLSRYAREYHITIPENVSAATFCGYDLANVTSPRLTCVSVDYKVYAEDVMMAMEALLENKPMPEQRNIYTFKLGNSVR</sequence>
<evidence type="ECO:0000256" key="3">
    <source>
        <dbReference type="ARBA" id="ARBA00023163"/>
    </source>
</evidence>
<dbReference type="RefSeq" id="WP_158572263.1">
    <property type="nucleotide sequence ID" value="NZ_AP019695.1"/>
</dbReference>
<dbReference type="PROSITE" id="PS50932">
    <property type="entry name" value="HTH_LACI_2"/>
    <property type="match status" value="1"/>
</dbReference>
<dbReference type="InterPro" id="IPR028082">
    <property type="entry name" value="Peripla_BP_I"/>
</dbReference>
<dbReference type="Proteomes" id="UP000464754">
    <property type="component" value="Chromosome"/>
</dbReference>
<keyword evidence="1" id="KW-0805">Transcription regulation</keyword>
<feature type="domain" description="HTH lacI-type" evidence="4">
    <location>
        <begin position="4"/>
        <end position="57"/>
    </location>
</feature>
<evidence type="ECO:0000256" key="2">
    <source>
        <dbReference type="ARBA" id="ARBA00023125"/>
    </source>
</evidence>
<proteinExistence type="predicted"/>